<dbReference type="EMBL" id="CP002400">
    <property type="protein sequence ID" value="ADU26757.1"/>
    <property type="molecule type" value="Genomic_DNA"/>
</dbReference>
<proteinExistence type="predicted"/>
<sequence>MSMIIGKRQIILAALVVALGTAIFLNWKFTGASGGSNVTGVFNTSSALGTSTYVSASGSTSGAGSAVSGKSSAASGQNSAATASGSSLFAQERLTRTKTRAEAEQALQITLNSSTATDAQKQAAQTQISSIANNITAEGNVESLIVSKGFKDCVCFINNDTVSVVVAPKSNQPLSASDSAQIADIVIQQTKVSADNIHIIQSK</sequence>
<dbReference type="InterPro" id="IPR024232">
    <property type="entry name" value="SpoIIIAH"/>
</dbReference>
<name>E6U551_ETHHY</name>
<organism evidence="1 2">
    <name type="scientific">Ethanoligenens harbinense (strain DSM 18485 / JCM 12961 / CGMCC 1.5033 / YUAN-3)</name>
    <dbReference type="NCBI Taxonomy" id="663278"/>
    <lineage>
        <taxon>Bacteria</taxon>
        <taxon>Bacillati</taxon>
        <taxon>Bacillota</taxon>
        <taxon>Clostridia</taxon>
        <taxon>Eubacteriales</taxon>
        <taxon>Oscillospiraceae</taxon>
        <taxon>Ethanoligenens</taxon>
    </lineage>
</organism>
<dbReference type="STRING" id="663278.Ethha_1206"/>
<keyword evidence="2" id="KW-1185">Reference proteome</keyword>
<dbReference type="KEGG" id="eha:Ethha_1206"/>
<dbReference type="Gene3D" id="1.10.287.4300">
    <property type="entry name" value="Stage III sporulation protein AH-like"/>
    <property type="match status" value="1"/>
</dbReference>
<dbReference type="HOGENOM" id="CLU_105396_2_1_9"/>
<accession>E6U551</accession>
<protein>
    <recommendedName>
        <fullName evidence="3">SpoIIIAH-like family protein</fullName>
    </recommendedName>
</protein>
<dbReference type="AlphaFoldDB" id="E6U551"/>
<dbReference type="InterPro" id="IPR038503">
    <property type="entry name" value="SpoIIIAH_sf"/>
</dbReference>
<reference evidence="1 2" key="1">
    <citation type="submission" date="2010-12" db="EMBL/GenBank/DDBJ databases">
        <title>Complete sequence of Ethanoligenens harbinense YUAN-3.</title>
        <authorList>
            <person name="Lucas S."/>
            <person name="Copeland A."/>
            <person name="Lapidus A."/>
            <person name="Cheng J.-F."/>
            <person name="Bruce D."/>
            <person name="Goodwin L."/>
            <person name="Pitluck S."/>
            <person name="Chertkov O."/>
            <person name="Misra M."/>
            <person name="Detter J.C."/>
            <person name="Han C."/>
            <person name="Tapia R."/>
            <person name="Land M."/>
            <person name="Hauser L."/>
            <person name="Jeffries C."/>
            <person name="Kyrpides N."/>
            <person name="Ivanova N."/>
            <person name="Mikhailova N."/>
            <person name="Wang A."/>
            <person name="Mouttaki H."/>
            <person name="He Z."/>
            <person name="Zhou J."/>
            <person name="Hemme C.L."/>
            <person name="Woyke T."/>
        </authorList>
    </citation>
    <scope>NUCLEOTIDE SEQUENCE [LARGE SCALE GENOMIC DNA]</scope>
    <source>
        <strain evidence="2">DSM 18485 / JCM 12961 / CGMCC 1.5033 / YUAN-3</strain>
    </source>
</reference>
<evidence type="ECO:0000313" key="2">
    <source>
        <dbReference type="Proteomes" id="UP000001551"/>
    </source>
</evidence>
<dbReference type="RefSeq" id="WP_013485118.1">
    <property type="nucleotide sequence ID" value="NC_014828.1"/>
</dbReference>
<dbReference type="eggNOG" id="ENOG5032YS3">
    <property type="taxonomic scope" value="Bacteria"/>
</dbReference>
<evidence type="ECO:0008006" key="3">
    <source>
        <dbReference type="Google" id="ProtNLM"/>
    </source>
</evidence>
<dbReference type="Pfam" id="PF12685">
    <property type="entry name" value="SpoIIIAH"/>
    <property type="match status" value="1"/>
</dbReference>
<dbReference type="Proteomes" id="UP000001551">
    <property type="component" value="Chromosome"/>
</dbReference>
<gene>
    <name evidence="1" type="ordered locus">Ethha_1206</name>
</gene>
<evidence type="ECO:0000313" key="1">
    <source>
        <dbReference type="EMBL" id="ADU26757.1"/>
    </source>
</evidence>